<evidence type="ECO:0000313" key="2">
    <source>
        <dbReference type="EMBL" id="QHS84718.1"/>
    </source>
</evidence>
<name>A0A6C0AY63_9ZZZZ</name>
<dbReference type="AlphaFoldDB" id="A0A6C0AY63"/>
<dbReference type="EMBL" id="MN738811">
    <property type="protein sequence ID" value="QHS84718.1"/>
    <property type="molecule type" value="Genomic_DNA"/>
</dbReference>
<feature type="region of interest" description="Disordered" evidence="1">
    <location>
        <begin position="42"/>
        <end position="71"/>
    </location>
</feature>
<evidence type="ECO:0000256" key="1">
    <source>
        <dbReference type="SAM" id="MobiDB-lite"/>
    </source>
</evidence>
<accession>A0A6C0AY63</accession>
<proteinExistence type="predicted"/>
<protein>
    <submittedName>
        <fullName evidence="2">Uncharacterized protein</fullName>
    </submittedName>
</protein>
<organism evidence="2">
    <name type="scientific">viral metagenome</name>
    <dbReference type="NCBI Taxonomy" id="1070528"/>
    <lineage>
        <taxon>unclassified sequences</taxon>
        <taxon>metagenomes</taxon>
        <taxon>organismal metagenomes</taxon>
    </lineage>
</organism>
<sequence>MDTSAEGTKAIVDATTKSIDSAIDILEKKIDPERASTMKALNNAKYKPRGNILPQPDESDSRTQLSKSSGKSGYCYIGEDRGFRSCIKVNEDTKCISGDIFPSKEICINPNLRI</sequence>
<feature type="compositionally biased region" description="Polar residues" evidence="1">
    <location>
        <begin position="62"/>
        <end position="71"/>
    </location>
</feature>
<reference evidence="2" key="1">
    <citation type="journal article" date="2020" name="Nature">
        <title>Giant virus diversity and host interactions through global metagenomics.</title>
        <authorList>
            <person name="Schulz F."/>
            <person name="Roux S."/>
            <person name="Paez-Espino D."/>
            <person name="Jungbluth S."/>
            <person name="Walsh D.A."/>
            <person name="Denef V.J."/>
            <person name="McMahon K.D."/>
            <person name="Konstantinidis K.T."/>
            <person name="Eloe-Fadrosh E.A."/>
            <person name="Kyrpides N.C."/>
            <person name="Woyke T."/>
        </authorList>
    </citation>
    <scope>NUCLEOTIDE SEQUENCE</scope>
    <source>
        <strain evidence="2">GVMAG-S-ERX556022-25</strain>
    </source>
</reference>